<reference evidence="14" key="1">
    <citation type="journal article" date="2014" name="Int. J. Syst. Evol. Microbiol.">
        <title>Complete genome sequence of Corynebacterium casei LMG S-19264T (=DSM 44701T), isolated from a smear-ripened cheese.</title>
        <authorList>
            <consortium name="US DOE Joint Genome Institute (JGI-PGF)"/>
            <person name="Walter F."/>
            <person name="Albersmeier A."/>
            <person name="Kalinowski J."/>
            <person name="Ruckert C."/>
        </authorList>
    </citation>
    <scope>NUCLEOTIDE SEQUENCE</scope>
    <source>
        <strain evidence="14">KCTC 42249</strain>
    </source>
</reference>
<dbReference type="InterPro" id="IPR022107">
    <property type="entry name" value="DNA_pol_III_gamma/tau_C"/>
</dbReference>
<accession>A0A8J3DWY4</accession>
<dbReference type="FunFam" id="1.10.8.60:FF:000013">
    <property type="entry name" value="DNA polymerase III subunit gamma/tau"/>
    <property type="match status" value="1"/>
</dbReference>
<dbReference type="SMART" id="SM00382">
    <property type="entry name" value="AAA"/>
    <property type="match status" value="1"/>
</dbReference>
<keyword evidence="2 11" id="KW-0808">Transferase</keyword>
<feature type="domain" description="AAA+ ATPase" evidence="13">
    <location>
        <begin position="48"/>
        <end position="194"/>
    </location>
</feature>
<dbReference type="InterPro" id="IPR022754">
    <property type="entry name" value="DNA_pol_III_gamma-3"/>
</dbReference>
<evidence type="ECO:0000256" key="12">
    <source>
        <dbReference type="SAM" id="MobiDB-lite"/>
    </source>
</evidence>
<dbReference type="FunFam" id="1.20.272.10:FF:000003">
    <property type="entry name" value="DNA polymerase III subunit gamma/tau"/>
    <property type="match status" value="1"/>
</dbReference>
<dbReference type="AlphaFoldDB" id="A0A8J3DWY4"/>
<evidence type="ECO:0000313" key="14">
    <source>
        <dbReference type="EMBL" id="GHD14958.1"/>
    </source>
</evidence>
<keyword evidence="4 11" id="KW-0235">DNA replication</keyword>
<comment type="function">
    <text evidence="11">DNA polymerase III is a complex, multichain enzyme responsible for most of the replicative synthesis in bacteria. This DNA polymerase also exhibits 3' to 5' exonuclease activity.</text>
</comment>
<dbReference type="Pfam" id="PF13177">
    <property type="entry name" value="DNA_pol3_delta2"/>
    <property type="match status" value="1"/>
</dbReference>
<dbReference type="Proteomes" id="UP000630142">
    <property type="component" value="Unassembled WGS sequence"/>
</dbReference>
<dbReference type="EC" id="2.7.7.7" evidence="11"/>
<dbReference type="Pfam" id="PF12169">
    <property type="entry name" value="DNA_pol3_gamma3"/>
    <property type="match status" value="1"/>
</dbReference>
<name>A0A8J3DWY4_9HYPH</name>
<dbReference type="InterPro" id="IPR008921">
    <property type="entry name" value="DNA_pol3_clamp-load_cplx_C"/>
</dbReference>
<keyword evidence="5" id="KW-0479">Metal-binding</keyword>
<keyword evidence="6 11" id="KW-0547">Nucleotide-binding</keyword>
<dbReference type="FunFam" id="3.40.50.300:FF:000014">
    <property type="entry name" value="DNA polymerase III subunit gamma/tau"/>
    <property type="match status" value="1"/>
</dbReference>
<evidence type="ECO:0000256" key="7">
    <source>
        <dbReference type="ARBA" id="ARBA00022833"/>
    </source>
</evidence>
<dbReference type="PANTHER" id="PTHR11669:SF0">
    <property type="entry name" value="PROTEIN STICHEL-LIKE 2"/>
    <property type="match status" value="1"/>
</dbReference>
<dbReference type="InterPro" id="IPR045085">
    <property type="entry name" value="HLD_clamp_pol_III_gamma_tau"/>
</dbReference>
<evidence type="ECO:0000256" key="2">
    <source>
        <dbReference type="ARBA" id="ARBA00022679"/>
    </source>
</evidence>
<comment type="caution">
    <text evidence="14">The sequence shown here is derived from an EMBL/GenBank/DDBJ whole genome shotgun (WGS) entry which is preliminary data.</text>
</comment>
<dbReference type="NCBIfam" id="NF006585">
    <property type="entry name" value="PRK09111.1"/>
    <property type="match status" value="1"/>
</dbReference>
<dbReference type="PANTHER" id="PTHR11669">
    <property type="entry name" value="REPLICATION FACTOR C / DNA POLYMERASE III GAMMA-TAU SUBUNIT"/>
    <property type="match status" value="1"/>
</dbReference>
<keyword evidence="9 11" id="KW-0239">DNA-directed DNA polymerase</keyword>
<dbReference type="SUPFAM" id="SSF48019">
    <property type="entry name" value="post-AAA+ oligomerization domain-like"/>
    <property type="match status" value="1"/>
</dbReference>
<dbReference type="Gene3D" id="1.20.272.10">
    <property type="match status" value="1"/>
</dbReference>
<gene>
    <name evidence="11" type="primary">dnaX</name>
    <name evidence="14" type="ORF">GCM10016234_21100</name>
</gene>
<keyword evidence="8 11" id="KW-0067">ATP-binding</keyword>
<dbReference type="InterPro" id="IPR027417">
    <property type="entry name" value="P-loop_NTPase"/>
</dbReference>
<dbReference type="NCBIfam" id="TIGR02397">
    <property type="entry name" value="dnaX_nterm"/>
    <property type="match status" value="1"/>
</dbReference>
<evidence type="ECO:0000256" key="5">
    <source>
        <dbReference type="ARBA" id="ARBA00022723"/>
    </source>
</evidence>
<dbReference type="EMBL" id="BMZQ01000002">
    <property type="protein sequence ID" value="GHD14958.1"/>
    <property type="molecule type" value="Genomic_DNA"/>
</dbReference>
<dbReference type="InterPro" id="IPR012763">
    <property type="entry name" value="DNA_pol_III_sug/sutau_N"/>
</dbReference>
<evidence type="ECO:0000256" key="6">
    <source>
        <dbReference type="ARBA" id="ARBA00022741"/>
    </source>
</evidence>
<dbReference type="GO" id="GO:0003887">
    <property type="term" value="F:DNA-directed DNA polymerase activity"/>
    <property type="evidence" value="ECO:0007669"/>
    <property type="project" value="UniProtKB-KW"/>
</dbReference>
<dbReference type="Pfam" id="PF12362">
    <property type="entry name" value="DUF3646"/>
    <property type="match status" value="1"/>
</dbReference>
<evidence type="ECO:0000256" key="3">
    <source>
        <dbReference type="ARBA" id="ARBA00022695"/>
    </source>
</evidence>
<evidence type="ECO:0000256" key="10">
    <source>
        <dbReference type="ARBA" id="ARBA00049244"/>
    </source>
</evidence>
<dbReference type="Gene3D" id="3.40.50.300">
    <property type="entry name" value="P-loop containing nucleotide triphosphate hydrolases"/>
    <property type="match status" value="1"/>
</dbReference>
<proteinExistence type="inferred from homology"/>
<dbReference type="RefSeq" id="WP_189503631.1">
    <property type="nucleotide sequence ID" value="NZ_BMZQ01000002.1"/>
</dbReference>
<evidence type="ECO:0000259" key="13">
    <source>
        <dbReference type="SMART" id="SM00382"/>
    </source>
</evidence>
<dbReference type="InterPro" id="IPR003593">
    <property type="entry name" value="AAA+_ATPase"/>
</dbReference>
<keyword evidence="15" id="KW-1185">Reference proteome</keyword>
<comment type="subunit">
    <text evidence="11">DNA polymerase III contains a core (composed of alpha, epsilon and theta chains) that associates with a tau subunit. This core dimerizes to form the POLIII' complex. PolIII' associates with the gamma complex (composed of gamma, delta, delta', psi and chi chains) and with the beta chain to form the complete DNA polymerase III complex.</text>
</comment>
<protein>
    <recommendedName>
        <fullName evidence="11">DNA polymerase III subunit gamma/tau</fullName>
        <ecNumber evidence="11">2.7.7.7</ecNumber>
    </recommendedName>
</protein>
<sequence length="608" mass="65364">MSEAGQGSSSAAGYRVLARKYRPADFTTLIGQEPMVRTLTNAFDTGRVAQAWMLTGVRGVGKTTTARILARALNYKTPEIDRPSVALETLGEHCQAIMEGRHVDVIEMDAASHTGIDDIREIIEQVRYAPVSARYKVYIIDEVHMLSTQAFNGLLKTLEEPPQHVKFIFATTEIRKVPITVLSRTQRFDLRRVDAALLTGHLGSIAEKETITVEPEALAMIARAAEGSVRDSLSIFDQAIAHGSGTVTADAVRAMLGLADRTRVIDLFEHVMQGDVAAALGELRVQYDTGADPATVLTDLAEFTHLVTRLRYVPEAAEDASLSEAERTRGSALAQTLSVRVLSRAWQMLLKGITEVQTAARPVSAAEMVLIRLAHAAELPTLDDVLKGNGPLPSETRPSGNGVRPSLPSGGGNGGGAASAVATARVMPAGGGAQTMRLVQTEAAPVLAMQPAVQPEPEPTVKVASLADIVALADAARDMPFKIGVKACVRLVRIEPGKLEINLTEDAPRTLLTDIQNRLSKWTGMRWLVTVSREEGGQTLAEIETQKRESARMEAEADPTVAAILAAFPRSKIIDIRIPEAANDVEPDMDNPMIDPGIDPGVDDPDEL</sequence>
<reference evidence="14" key="2">
    <citation type="submission" date="2020-09" db="EMBL/GenBank/DDBJ databases">
        <authorList>
            <person name="Sun Q."/>
            <person name="Kim S."/>
        </authorList>
    </citation>
    <scope>NUCLEOTIDE SEQUENCE</scope>
    <source>
        <strain evidence="14">KCTC 42249</strain>
    </source>
</reference>
<evidence type="ECO:0000256" key="4">
    <source>
        <dbReference type="ARBA" id="ARBA00022705"/>
    </source>
</evidence>
<dbReference type="CDD" id="cd18137">
    <property type="entry name" value="HLD_clamp_pol_III_gamma_tau"/>
    <property type="match status" value="1"/>
</dbReference>
<keyword evidence="3 11" id="KW-0548">Nucleotidyltransferase</keyword>
<dbReference type="GO" id="GO:0003677">
    <property type="term" value="F:DNA binding"/>
    <property type="evidence" value="ECO:0007669"/>
    <property type="project" value="InterPro"/>
</dbReference>
<dbReference type="GO" id="GO:0005524">
    <property type="term" value="F:ATP binding"/>
    <property type="evidence" value="ECO:0007669"/>
    <property type="project" value="UniProtKB-KW"/>
</dbReference>
<evidence type="ECO:0000256" key="9">
    <source>
        <dbReference type="ARBA" id="ARBA00022932"/>
    </source>
</evidence>
<evidence type="ECO:0000256" key="11">
    <source>
        <dbReference type="RuleBase" id="RU364063"/>
    </source>
</evidence>
<dbReference type="Gene3D" id="1.10.8.60">
    <property type="match status" value="1"/>
</dbReference>
<evidence type="ECO:0000313" key="15">
    <source>
        <dbReference type="Proteomes" id="UP000630142"/>
    </source>
</evidence>
<dbReference type="Pfam" id="PF22608">
    <property type="entry name" value="DNAX_ATPase_lid"/>
    <property type="match status" value="1"/>
</dbReference>
<comment type="catalytic activity">
    <reaction evidence="10 11">
        <text>DNA(n) + a 2'-deoxyribonucleoside 5'-triphosphate = DNA(n+1) + diphosphate</text>
        <dbReference type="Rhea" id="RHEA:22508"/>
        <dbReference type="Rhea" id="RHEA-COMP:17339"/>
        <dbReference type="Rhea" id="RHEA-COMP:17340"/>
        <dbReference type="ChEBI" id="CHEBI:33019"/>
        <dbReference type="ChEBI" id="CHEBI:61560"/>
        <dbReference type="ChEBI" id="CHEBI:173112"/>
        <dbReference type="EC" id="2.7.7.7"/>
    </reaction>
</comment>
<feature type="region of interest" description="Disordered" evidence="12">
    <location>
        <begin position="384"/>
        <end position="419"/>
    </location>
</feature>
<organism evidence="14 15">
    <name type="scientific">Tianweitania populi</name>
    <dbReference type="NCBI Taxonomy" id="1607949"/>
    <lineage>
        <taxon>Bacteria</taxon>
        <taxon>Pseudomonadati</taxon>
        <taxon>Pseudomonadota</taxon>
        <taxon>Alphaproteobacteria</taxon>
        <taxon>Hyphomicrobiales</taxon>
        <taxon>Phyllobacteriaceae</taxon>
        <taxon>Tianweitania</taxon>
    </lineage>
</organism>
<keyword evidence="7" id="KW-0862">Zinc</keyword>
<evidence type="ECO:0000256" key="1">
    <source>
        <dbReference type="ARBA" id="ARBA00006360"/>
    </source>
</evidence>
<dbReference type="InterPro" id="IPR050238">
    <property type="entry name" value="DNA_Rep/Repair_Clamp_Loader"/>
</dbReference>
<dbReference type="GO" id="GO:0006261">
    <property type="term" value="P:DNA-templated DNA replication"/>
    <property type="evidence" value="ECO:0007669"/>
    <property type="project" value="TreeGrafter"/>
</dbReference>
<feature type="region of interest" description="Disordered" evidence="12">
    <location>
        <begin position="584"/>
        <end position="608"/>
    </location>
</feature>
<dbReference type="GO" id="GO:0046872">
    <property type="term" value="F:metal ion binding"/>
    <property type="evidence" value="ECO:0007669"/>
    <property type="project" value="UniProtKB-KW"/>
</dbReference>
<dbReference type="GO" id="GO:0009360">
    <property type="term" value="C:DNA polymerase III complex"/>
    <property type="evidence" value="ECO:0007669"/>
    <property type="project" value="InterPro"/>
</dbReference>
<comment type="similarity">
    <text evidence="1 11">Belongs to the DnaX/STICHEL family.</text>
</comment>
<dbReference type="SUPFAM" id="SSF52540">
    <property type="entry name" value="P-loop containing nucleoside triphosphate hydrolases"/>
    <property type="match status" value="1"/>
</dbReference>
<dbReference type="CDD" id="cd00009">
    <property type="entry name" value="AAA"/>
    <property type="match status" value="1"/>
</dbReference>
<evidence type="ECO:0000256" key="8">
    <source>
        <dbReference type="ARBA" id="ARBA00022840"/>
    </source>
</evidence>